<comment type="caution">
    <text evidence="1">The sequence shown here is derived from an EMBL/GenBank/DDBJ whole genome shotgun (WGS) entry which is preliminary data.</text>
</comment>
<evidence type="ECO:0000313" key="2">
    <source>
        <dbReference type="Proteomes" id="UP000789342"/>
    </source>
</evidence>
<reference evidence="1" key="1">
    <citation type="submission" date="2021-06" db="EMBL/GenBank/DDBJ databases">
        <authorList>
            <person name="Kallberg Y."/>
            <person name="Tangrot J."/>
            <person name="Rosling A."/>
        </authorList>
    </citation>
    <scope>NUCLEOTIDE SEQUENCE</scope>
    <source>
        <strain evidence="1">CL551</strain>
    </source>
</reference>
<dbReference type="EMBL" id="CAJVPV010017321">
    <property type="protein sequence ID" value="CAG8702284.1"/>
    <property type="molecule type" value="Genomic_DNA"/>
</dbReference>
<feature type="non-terminal residue" evidence="1">
    <location>
        <position position="1"/>
    </location>
</feature>
<organism evidence="1 2">
    <name type="scientific">Acaulospora morrowiae</name>
    <dbReference type="NCBI Taxonomy" id="94023"/>
    <lineage>
        <taxon>Eukaryota</taxon>
        <taxon>Fungi</taxon>
        <taxon>Fungi incertae sedis</taxon>
        <taxon>Mucoromycota</taxon>
        <taxon>Glomeromycotina</taxon>
        <taxon>Glomeromycetes</taxon>
        <taxon>Diversisporales</taxon>
        <taxon>Acaulosporaceae</taxon>
        <taxon>Acaulospora</taxon>
    </lineage>
</organism>
<dbReference type="AlphaFoldDB" id="A0A9N9HRQ5"/>
<accession>A0A9N9HRQ5</accession>
<protein>
    <submittedName>
        <fullName evidence="1">4931_t:CDS:1</fullName>
    </submittedName>
</protein>
<gene>
    <name evidence="1" type="ORF">AMORRO_LOCUS12203</name>
</gene>
<name>A0A9N9HRQ5_9GLOM</name>
<proteinExistence type="predicted"/>
<evidence type="ECO:0000313" key="1">
    <source>
        <dbReference type="EMBL" id="CAG8702284.1"/>
    </source>
</evidence>
<dbReference type="Proteomes" id="UP000789342">
    <property type="component" value="Unassembled WGS sequence"/>
</dbReference>
<keyword evidence="2" id="KW-1185">Reference proteome</keyword>
<sequence length="42" mass="4704">NNEGDTALNISARFANKRLVKLLVDAGDAEDYILELDYSTKF</sequence>